<gene>
    <name evidence="1" type="ORF">glysoja_041595</name>
</gene>
<reference evidence="1" key="1">
    <citation type="submission" date="2014-07" db="EMBL/GenBank/DDBJ databases">
        <title>Identification of a novel salt tolerance gene in wild soybean by whole-genome sequencing.</title>
        <authorList>
            <person name="Lam H.-M."/>
            <person name="Qi X."/>
            <person name="Li M.-W."/>
            <person name="Liu X."/>
            <person name="Xie M."/>
            <person name="Ni M."/>
            <person name="Xu X."/>
        </authorList>
    </citation>
    <scope>NUCLEOTIDE SEQUENCE [LARGE SCALE GENOMIC DNA]</scope>
    <source>
        <tissue evidence="1">Root</tissue>
    </source>
</reference>
<sequence>MQTSMQCTLTQQSNGDFSLLASITNPNRNIDVRFELFDVELFFSDRIISTLHSALYSGRREGRLESLLHTSYVSLKGQGHNGTGLSTVICQIEIDY</sequence>
<dbReference type="Proteomes" id="UP000053555">
    <property type="component" value="Unassembled WGS sequence"/>
</dbReference>
<evidence type="ECO:0000313" key="1">
    <source>
        <dbReference type="EMBL" id="KHN48542.1"/>
    </source>
</evidence>
<organism evidence="1">
    <name type="scientific">Glycine soja</name>
    <name type="common">Wild soybean</name>
    <dbReference type="NCBI Taxonomy" id="3848"/>
    <lineage>
        <taxon>Eukaryota</taxon>
        <taxon>Viridiplantae</taxon>
        <taxon>Streptophyta</taxon>
        <taxon>Embryophyta</taxon>
        <taxon>Tracheophyta</taxon>
        <taxon>Spermatophyta</taxon>
        <taxon>Magnoliopsida</taxon>
        <taxon>eudicotyledons</taxon>
        <taxon>Gunneridae</taxon>
        <taxon>Pentapetalae</taxon>
        <taxon>rosids</taxon>
        <taxon>fabids</taxon>
        <taxon>Fabales</taxon>
        <taxon>Fabaceae</taxon>
        <taxon>Papilionoideae</taxon>
        <taxon>50 kb inversion clade</taxon>
        <taxon>NPAAA clade</taxon>
        <taxon>indigoferoid/millettioid clade</taxon>
        <taxon>Phaseoleae</taxon>
        <taxon>Glycine</taxon>
        <taxon>Glycine subgen. Soja</taxon>
    </lineage>
</organism>
<accession>A0A0B2SW90</accession>
<name>A0A0B2SW90_GLYSO</name>
<dbReference type="AlphaFoldDB" id="A0A0B2SW90"/>
<dbReference type="EMBL" id="KN639444">
    <property type="protein sequence ID" value="KHN48542.1"/>
    <property type="molecule type" value="Genomic_DNA"/>
</dbReference>
<proteinExistence type="predicted"/>
<protein>
    <submittedName>
        <fullName evidence="1">Uncharacterized protein</fullName>
    </submittedName>
</protein>